<organism evidence="2 3">
    <name type="scientific">Emericella nidulans (strain FGSC A4 / ATCC 38163 / CBS 112.46 / NRRL 194 / M139)</name>
    <name type="common">Aspergillus nidulans</name>
    <dbReference type="NCBI Taxonomy" id="227321"/>
    <lineage>
        <taxon>Eukaryota</taxon>
        <taxon>Fungi</taxon>
        <taxon>Dikarya</taxon>
        <taxon>Ascomycota</taxon>
        <taxon>Pezizomycotina</taxon>
        <taxon>Eurotiomycetes</taxon>
        <taxon>Eurotiomycetidae</taxon>
        <taxon>Eurotiales</taxon>
        <taxon>Aspergillaceae</taxon>
        <taxon>Aspergillus</taxon>
        <taxon>Aspergillus subgen. Nidulantes</taxon>
    </lineage>
</organism>
<sequence length="761" mass="85300">MAIWPFGRKGKRHTIQADADVRAGGDVATSQGPRHSFDERTLGRKPSLKQSKRLTNRYSQPVDDFPSDLHPSVQYSLSGFRSEQSRQDRTHTFHPSSTTKLEQQSLPRNPSLRNPVRNSENRATLKKRLSKRKAYEIAREREVRMMASMPIEIPRRIASPFPGDPVYIDDRRAVSAQSRRLDRHRSDISLSIQESAASSVTDFSDTLTFKVNGFSAWTPRPVIRYVEAPRMPCSRSQKSPEPADRRAKSPALEVSDEDLRSKKRIDELANDLDAAALRELMERDRRRRERKALEDQEKLVRKLQRNVKKVPKTQESPAPQAPETAENERGRAIQNIQSESQPTAQETEKFLSGENGGSWLREPSRDPERDGRETPESVHVIGNIDDRSIRDQKAAQRLSFGPSQDMTMSRSTLSASLSPSRQGVHSPNSSQLYGMTRDSVSDISRNVGSERRSSDHSGYGNTITSIFRRGSSRLKRSYRERFPTRSPPPENNVSHESFFKVHTQASPPAPYAGPKVLLGSSSFKRSQSKFTEHFGDEPLSPPDSRLQSPEIPEDEPQGEDQVPDLHSESYYPIPGSVADTQSRHQSWVGDNVDDPDNLPLSQSLASVDSEGSWMSGQFLRRISQRHANSARQSLNSSRYRPEESLEKAREEDNPGDSTFVAFGAYPGETAAACSTTDDQGKDLVGHFQPGQAGETWHEDVARRPVLVNPTLRPKSIEGLLNNVQTLSTISAEDEFSPIEEHSAEVFPTDADTAIHTQARNG</sequence>
<feature type="compositionally biased region" description="Basic and acidic residues" evidence="1">
    <location>
        <begin position="362"/>
        <end position="376"/>
    </location>
</feature>
<evidence type="ECO:0000313" key="2">
    <source>
        <dbReference type="EMBL" id="CBF90052.1"/>
    </source>
</evidence>
<evidence type="ECO:0000256" key="1">
    <source>
        <dbReference type="SAM" id="MobiDB-lite"/>
    </source>
</evidence>
<keyword evidence="3" id="KW-1185">Reference proteome</keyword>
<dbReference type="InParanoid" id="Q5BH12"/>
<dbReference type="KEGG" id="ani:ANIA_00168"/>
<dbReference type="eggNOG" id="ENOG502S7JR">
    <property type="taxonomic scope" value="Eukaryota"/>
</dbReference>
<feature type="compositionally biased region" description="Basic and acidic residues" evidence="1">
    <location>
        <begin position="639"/>
        <end position="652"/>
    </location>
</feature>
<reference evidence="3" key="2">
    <citation type="journal article" date="2009" name="Fungal Genet. Biol.">
        <title>The 2008 update of the Aspergillus nidulans genome annotation: a community effort.</title>
        <authorList>
            <person name="Wortman J.R."/>
            <person name="Gilsenan J.M."/>
            <person name="Joardar V."/>
            <person name="Deegan J."/>
            <person name="Clutterbuck J."/>
            <person name="Andersen M.R."/>
            <person name="Archer D."/>
            <person name="Bencina M."/>
            <person name="Braus G."/>
            <person name="Coutinho P."/>
            <person name="von Dohren H."/>
            <person name="Doonan J."/>
            <person name="Driessen A.J."/>
            <person name="Durek P."/>
            <person name="Espeso E."/>
            <person name="Fekete E."/>
            <person name="Flipphi M."/>
            <person name="Estrada C.G."/>
            <person name="Geysens S."/>
            <person name="Goldman G."/>
            <person name="de Groot P.W."/>
            <person name="Hansen K."/>
            <person name="Harris S.D."/>
            <person name="Heinekamp T."/>
            <person name="Helmstaedt K."/>
            <person name="Henrissat B."/>
            <person name="Hofmann G."/>
            <person name="Homan T."/>
            <person name="Horio T."/>
            <person name="Horiuchi H."/>
            <person name="James S."/>
            <person name="Jones M."/>
            <person name="Karaffa L."/>
            <person name="Karanyi Z."/>
            <person name="Kato M."/>
            <person name="Keller N."/>
            <person name="Kelly D.E."/>
            <person name="Kiel J.A."/>
            <person name="Kim J.M."/>
            <person name="van der Klei I.J."/>
            <person name="Klis F.M."/>
            <person name="Kovalchuk A."/>
            <person name="Krasevec N."/>
            <person name="Kubicek C.P."/>
            <person name="Liu B."/>
            <person name="Maccabe A."/>
            <person name="Meyer V."/>
            <person name="Mirabito P."/>
            <person name="Miskei M."/>
            <person name="Mos M."/>
            <person name="Mullins J."/>
            <person name="Nelson D.R."/>
            <person name="Nielsen J."/>
            <person name="Oakley B.R."/>
            <person name="Osmani S.A."/>
            <person name="Pakula T."/>
            <person name="Paszewski A."/>
            <person name="Paulsen I."/>
            <person name="Pilsyk S."/>
            <person name="Pocsi I."/>
            <person name="Punt P.J."/>
            <person name="Ram A.F."/>
            <person name="Ren Q."/>
            <person name="Robellet X."/>
            <person name="Robson G."/>
            <person name="Seiboth B."/>
            <person name="van Solingen P."/>
            <person name="Specht T."/>
            <person name="Sun J."/>
            <person name="Taheri-Talesh N."/>
            <person name="Takeshita N."/>
            <person name="Ussery D."/>
            <person name="vanKuyk P.A."/>
            <person name="Visser H."/>
            <person name="van de Vondervoort P.J."/>
            <person name="de Vries R.P."/>
            <person name="Walton J."/>
            <person name="Xiang X."/>
            <person name="Xiong Y."/>
            <person name="Zeng A.P."/>
            <person name="Brandt B.W."/>
            <person name="Cornell M.J."/>
            <person name="van den Hondel C.A."/>
            <person name="Visser J."/>
            <person name="Oliver S.G."/>
            <person name="Turner G."/>
        </authorList>
    </citation>
    <scope>GENOME REANNOTATION</scope>
    <source>
        <strain evidence="3">FGSC A4 / ATCC 38163 / CBS 112.46 / NRRL 194 / M139</strain>
    </source>
</reference>
<feature type="compositionally biased region" description="Polar residues" evidence="1">
    <location>
        <begin position="334"/>
        <end position="345"/>
    </location>
</feature>
<dbReference type="AlphaFoldDB" id="Q5BH12"/>
<dbReference type="OrthoDB" id="4152802at2759"/>
<feature type="compositionally biased region" description="Polar residues" evidence="1">
    <location>
        <begin position="423"/>
        <end position="433"/>
    </location>
</feature>
<feature type="compositionally biased region" description="Polar residues" evidence="1">
    <location>
        <begin position="73"/>
        <end position="82"/>
    </location>
</feature>
<evidence type="ECO:0000313" key="3">
    <source>
        <dbReference type="Proteomes" id="UP000000560"/>
    </source>
</evidence>
<dbReference type="VEuPathDB" id="FungiDB:AN0168"/>
<name>Q5BH12_EMENI</name>
<feature type="compositionally biased region" description="Basic and acidic residues" evidence="1">
    <location>
        <begin position="384"/>
        <end position="394"/>
    </location>
</feature>
<dbReference type="OMA" id="RRADRYM"/>
<feature type="compositionally biased region" description="Low complexity" evidence="1">
    <location>
        <begin position="406"/>
        <end position="421"/>
    </location>
</feature>
<dbReference type="RefSeq" id="XP_657772.1">
    <property type="nucleotide sequence ID" value="XM_652680.1"/>
</dbReference>
<feature type="region of interest" description="Disordered" evidence="1">
    <location>
        <begin position="532"/>
        <end position="601"/>
    </location>
</feature>
<feature type="compositionally biased region" description="Polar residues" evidence="1">
    <location>
        <begin position="625"/>
        <end position="638"/>
    </location>
</feature>
<feature type="region of interest" description="Disordered" evidence="1">
    <location>
        <begin position="672"/>
        <end position="696"/>
    </location>
</feature>
<dbReference type="Proteomes" id="UP000000560">
    <property type="component" value="Chromosome VIII"/>
</dbReference>
<reference evidence="3" key="1">
    <citation type="journal article" date="2005" name="Nature">
        <title>Sequencing of Aspergillus nidulans and comparative analysis with A. fumigatus and A. oryzae.</title>
        <authorList>
            <person name="Galagan J.E."/>
            <person name="Calvo S.E."/>
            <person name="Cuomo C."/>
            <person name="Ma L.J."/>
            <person name="Wortman J.R."/>
            <person name="Batzoglou S."/>
            <person name="Lee S.I."/>
            <person name="Basturkmen M."/>
            <person name="Spevak C.C."/>
            <person name="Clutterbuck J."/>
            <person name="Kapitonov V."/>
            <person name="Jurka J."/>
            <person name="Scazzocchio C."/>
            <person name="Farman M."/>
            <person name="Butler J."/>
            <person name="Purcell S."/>
            <person name="Harris S."/>
            <person name="Braus G.H."/>
            <person name="Draht O."/>
            <person name="Busch S."/>
            <person name="D'Enfert C."/>
            <person name="Bouchier C."/>
            <person name="Goldman G.H."/>
            <person name="Bell-Pedersen D."/>
            <person name="Griffiths-Jones S."/>
            <person name="Doonan J.H."/>
            <person name="Yu J."/>
            <person name="Vienken K."/>
            <person name="Pain A."/>
            <person name="Freitag M."/>
            <person name="Selker E.U."/>
            <person name="Archer D.B."/>
            <person name="Penalva M.A."/>
            <person name="Oakley B.R."/>
            <person name="Momany M."/>
            <person name="Tanaka T."/>
            <person name="Kumagai T."/>
            <person name="Asai K."/>
            <person name="Machida M."/>
            <person name="Nierman W.C."/>
            <person name="Denning D.W."/>
            <person name="Caddick M."/>
            <person name="Hynes M."/>
            <person name="Paoletti M."/>
            <person name="Fischer R."/>
            <person name="Miller B."/>
            <person name="Dyer P."/>
            <person name="Sachs M.S."/>
            <person name="Osmani S.A."/>
            <person name="Birren B.W."/>
        </authorList>
    </citation>
    <scope>NUCLEOTIDE SEQUENCE [LARGE SCALE GENOMIC DNA]</scope>
    <source>
        <strain evidence="3">FGSC A4 / ATCC 38163 / CBS 112.46 / NRRL 194 / M139</strain>
    </source>
</reference>
<accession>C8VQ41</accession>
<feature type="region of interest" description="Disordered" evidence="1">
    <location>
        <begin position="288"/>
        <end position="475"/>
    </location>
</feature>
<dbReference type="GeneID" id="2875941"/>
<feature type="region of interest" description="Disordered" evidence="1">
    <location>
        <begin position="625"/>
        <end position="657"/>
    </location>
</feature>
<proteinExistence type="predicted"/>
<gene>
    <name evidence="2" type="ORF">ANIA_00168</name>
</gene>
<feature type="compositionally biased region" description="Basic and acidic residues" evidence="1">
    <location>
        <begin position="291"/>
        <end position="300"/>
    </location>
</feature>
<accession>Q5BH12</accession>
<feature type="compositionally biased region" description="Basic residues" evidence="1">
    <location>
        <begin position="46"/>
        <end position="55"/>
    </location>
</feature>
<feature type="compositionally biased region" description="Basic residues" evidence="1">
    <location>
        <begin position="301"/>
        <end position="311"/>
    </location>
</feature>
<protein>
    <submittedName>
        <fullName evidence="2">Uncharacterized protein</fullName>
    </submittedName>
</protein>
<dbReference type="EMBL" id="BN001308">
    <property type="protein sequence ID" value="CBF90052.1"/>
    <property type="molecule type" value="Genomic_DNA"/>
</dbReference>
<dbReference type="HOGENOM" id="CLU_010101_1_0_1"/>
<feature type="region of interest" description="Disordered" evidence="1">
    <location>
        <begin position="231"/>
        <end position="258"/>
    </location>
</feature>
<feature type="compositionally biased region" description="Polar residues" evidence="1">
    <location>
        <begin position="93"/>
        <end position="122"/>
    </location>
</feature>
<feature type="region of interest" description="Disordered" evidence="1">
    <location>
        <begin position="1"/>
        <end position="122"/>
    </location>
</feature>
<feature type="compositionally biased region" description="Acidic residues" evidence="1">
    <location>
        <begin position="551"/>
        <end position="562"/>
    </location>
</feature>